<name>A0A2N4UQM4_9GAMM</name>
<dbReference type="RefSeq" id="WP_101769373.1">
    <property type="nucleotide sequence ID" value="NZ_BPPU01000002.1"/>
</dbReference>
<comment type="caution">
    <text evidence="2">The sequence shown here is derived from an EMBL/GenBank/DDBJ whole genome shotgun (WGS) entry which is preliminary data.</text>
</comment>
<proteinExistence type="predicted"/>
<gene>
    <name evidence="2" type="ORF">CIK00_13510</name>
</gene>
<dbReference type="Pfam" id="PF07963">
    <property type="entry name" value="N_methyl"/>
    <property type="match status" value="1"/>
</dbReference>
<keyword evidence="3" id="KW-1185">Reference proteome</keyword>
<dbReference type="PROSITE" id="PS00409">
    <property type="entry name" value="PROKAR_NTER_METHYL"/>
    <property type="match status" value="1"/>
</dbReference>
<dbReference type="EMBL" id="NPIB01000017">
    <property type="protein sequence ID" value="PLC57311.1"/>
    <property type="molecule type" value="Genomic_DNA"/>
</dbReference>
<reference evidence="2 3" key="1">
    <citation type="journal article" date="2018" name="Syst. Appl. Microbiol.">
        <title>Photobacterium carnosum sp. nov., isolated from spoiled modified atmosphere packaged poultry meat.</title>
        <authorList>
            <person name="Hilgarth M."/>
            <person name="Fuertes S."/>
            <person name="Ehrmann M."/>
            <person name="Vogel R.F."/>
        </authorList>
    </citation>
    <scope>NUCLEOTIDE SEQUENCE [LARGE SCALE GENOMIC DNA]</scope>
    <source>
        <strain evidence="2 3">TMW 2.2021</strain>
    </source>
</reference>
<protein>
    <recommendedName>
        <fullName evidence="4">Prepilin-type cleavage/methylation domain-containing protein</fullName>
    </recommendedName>
</protein>
<evidence type="ECO:0008006" key="4">
    <source>
        <dbReference type="Google" id="ProtNLM"/>
    </source>
</evidence>
<dbReference type="Gene3D" id="3.30.700.10">
    <property type="entry name" value="Glycoprotein, Type 4 Pilin"/>
    <property type="match status" value="1"/>
</dbReference>
<dbReference type="InterPro" id="IPR045584">
    <property type="entry name" value="Pilin-like"/>
</dbReference>
<evidence type="ECO:0000313" key="3">
    <source>
        <dbReference type="Proteomes" id="UP000234420"/>
    </source>
</evidence>
<keyword evidence="1" id="KW-1133">Transmembrane helix</keyword>
<sequence>MRNKGFTLIELVVVIVILGILAVVAAPKFMGLQREARIADLKGLEGSLKAANEMVYAKAAMKGLEHSSFFEINTSENNIEINGKRVDLNYGYIKPTSDNIKRILDISDGDWNIQGYPGLFNPIYLTPKTAPAFHANNKSYRPDASGDNIKASNCYLSYSFIDSHDPLFSGNNKQLKIPQYHLVTSGC</sequence>
<feature type="transmembrane region" description="Helical" evidence="1">
    <location>
        <begin position="6"/>
        <end position="27"/>
    </location>
</feature>
<keyword evidence="1" id="KW-0812">Transmembrane</keyword>
<accession>A0A2N4UQM4</accession>
<dbReference type="SUPFAM" id="SSF54523">
    <property type="entry name" value="Pili subunits"/>
    <property type="match status" value="1"/>
</dbReference>
<evidence type="ECO:0000256" key="1">
    <source>
        <dbReference type="SAM" id="Phobius"/>
    </source>
</evidence>
<organism evidence="2 3">
    <name type="scientific">Photobacterium carnosum</name>
    <dbReference type="NCBI Taxonomy" id="2023717"/>
    <lineage>
        <taxon>Bacteria</taxon>
        <taxon>Pseudomonadati</taxon>
        <taxon>Pseudomonadota</taxon>
        <taxon>Gammaproteobacteria</taxon>
        <taxon>Vibrionales</taxon>
        <taxon>Vibrionaceae</taxon>
        <taxon>Photobacterium</taxon>
    </lineage>
</organism>
<dbReference type="AlphaFoldDB" id="A0A2N4UQM4"/>
<dbReference type="NCBIfam" id="TIGR02532">
    <property type="entry name" value="IV_pilin_GFxxxE"/>
    <property type="match status" value="1"/>
</dbReference>
<keyword evidence="1" id="KW-0472">Membrane</keyword>
<dbReference type="InterPro" id="IPR012902">
    <property type="entry name" value="N_methyl_site"/>
</dbReference>
<evidence type="ECO:0000313" key="2">
    <source>
        <dbReference type="EMBL" id="PLC57311.1"/>
    </source>
</evidence>
<dbReference type="Proteomes" id="UP000234420">
    <property type="component" value="Unassembled WGS sequence"/>
</dbReference>